<evidence type="ECO:0000313" key="1">
    <source>
        <dbReference type="EMBL" id="MBC3296253.1"/>
    </source>
</evidence>
<gene>
    <name evidence="1" type="ORF">HU722_32465</name>
</gene>
<dbReference type="EMBL" id="JABWQF010000024">
    <property type="protein sequence ID" value="MBC3296253.1"/>
    <property type="molecule type" value="Genomic_DNA"/>
</dbReference>
<organism evidence="1">
    <name type="scientific">Pseudomonas tritici</name>
    <dbReference type="NCBI Taxonomy" id="2745518"/>
    <lineage>
        <taxon>Bacteria</taxon>
        <taxon>Pseudomonadati</taxon>
        <taxon>Pseudomonadota</taxon>
        <taxon>Gammaproteobacteria</taxon>
        <taxon>Pseudomonadales</taxon>
        <taxon>Pseudomonadaceae</taxon>
        <taxon>Pseudomonas</taxon>
    </lineage>
</organism>
<reference evidence="1" key="1">
    <citation type="journal article" date="2020" name="Microorganisms">
        <title>Reliable Identification of Environmental Pseudomonas Isolates Using the rpoD Gene.</title>
        <authorList>
            <consortium name="The Broad Institute Genome Sequencing Platform"/>
            <person name="Girard L."/>
            <person name="Lood C."/>
            <person name="Rokni-Zadeh H."/>
            <person name="van Noort V."/>
            <person name="Lavigne R."/>
            <person name="De Mot R."/>
        </authorList>
    </citation>
    <scope>NUCLEOTIDE SEQUENCE [LARGE SCALE GENOMIC DNA]</scope>
    <source>
        <strain evidence="1">SWRI145</strain>
    </source>
</reference>
<protein>
    <submittedName>
        <fullName evidence="1">Uncharacterized protein</fullName>
    </submittedName>
</protein>
<name>A0A8I0CZW5_9PSED</name>
<proteinExistence type="predicted"/>
<sequence length="107" mass="12170">MDNLENFPCYDHSVLTDFSFQTIQPVSVTIPYDKALSGSKLIKKKVDKTKGDLVVYSFHHHTKPNVSDGDVLMVELLKDKIDVQVLLSYNHIYKGHRVFSCVCQIQG</sequence>
<accession>A0A8I0CZW5</accession>
<comment type="caution">
    <text evidence="1">The sequence shown here is derived from an EMBL/GenBank/DDBJ whole genome shotgun (WGS) entry which is preliminary data.</text>
</comment>
<dbReference type="AlphaFoldDB" id="A0A8I0CZW5"/>